<feature type="domain" description="Bacterial Ig-like" evidence="2">
    <location>
        <begin position="1206"/>
        <end position="1290"/>
    </location>
</feature>
<proteinExistence type="predicted"/>
<dbReference type="Pfam" id="PF13517">
    <property type="entry name" value="FG-GAP_3"/>
    <property type="match status" value="2"/>
</dbReference>
<gene>
    <name evidence="3" type="ORF">J8F10_25355</name>
</gene>
<comment type="caution">
    <text evidence="3">The sequence shown here is derived from an EMBL/GenBank/DDBJ whole genome shotgun (WGS) entry which is preliminary data.</text>
</comment>
<dbReference type="Gene3D" id="2.60.40.10">
    <property type="entry name" value="Immunoglobulins"/>
    <property type="match status" value="7"/>
</dbReference>
<name>A0ABS5BY44_9BACT</name>
<sequence>MSRSWLRQLLKKRFVGQGACAPIQPALTVEALEDRALMAVAVWTGGGIPAPTGGNLSALWSNSLNWQLGNIPQDGDDVIFPAGLAAANKPPAAIVNGAFIFPNGAHNPPPTPPAVGIDGGKLANSIIDDNPFHSFATRKNWIIGNLQINDDNYHIDALTAGTTLTILGRVTANIPQTVGSLAGLSLLGPTFTPGNGVSNLTVQLNGLNQEFRSDGVGVLYINANIIDPAGGMGGLLKRGTGTIALAGNNTFTGGVRVAEGILIASSDNALGDTVRGTVVDFGATMGIANGATVSDSLDLVGDGVGGLGALRGMNDPYRTFRGSTTTQLPHGTWSGGIALIGNVSIGVDVFTLGTPGTGLIVDTTGISGSGNLTKVGAGDLELEVGNTYGGNTLIRGGSVTIYDNNALSPGFSTTVFNGTTLRLDSGLAVNETLFLNGPGIFVDLAQRRLGALLLDFVGASTWLGTITLQSASNIGATQGSELLLSGALGGAADMSKTDQGNVRIARNNSATGVPTGFTPFTGNTNVNNGTLEIANALALGSSGTVTVNSTSGTDGAVGTLQIEGNYTLARPLVLNGVGFETSGAVHIIGGSAITFSGAATLGSAASLNVDGGSSLTVSGSIRDVATPPGGTIPSLEKTGTGTLTLSGNNTYLGSTSLRQGLTIIQSNQSLGGTNGAGTRVFAGATLQVANAITMTEALTLSGTGVSGTGALVVGPGNSQITGLITLLGVDATRADINVAAGGSLTFSGVVSGDADFHKIGAGELRLSGTANNTFVKPTFVDDGRLTLAKTPGLNALNGQVFVGDGTGANNSAELRLEASNQIPESVSATTIRVRVQQDGLLNLNGFNETLGAVTLAGGELTTGAGLLTLASDVLVAGAGDTAKITGNVSLGGVTRTFSVKSLAATEFFSSSAVSQFGSAVTFTVNIITGSGPAAGGSVEFFDGATSLGFGTPSFNVGVTTFTLTTSNLSAGSHTITAEYSGDAVYAGTTVALPSTQEVVGAPSRQLLTSNANQTSPGNAAFTFTITRSQASNPLPTGSVTFFATANGVTTPIGGAFLNANGVATLNSGLGAGVYVITAQYSGDAYYAPSSVTLLGGQIVVDAPSLLLTSSANSSAVGQGVTFNFTATNQFGSPVPTGTVTFFDGATIIGVAKTLVNGQATSDLISTLAAGTRVITAVYSGDPFYEAQTVVLLGGQIVVNAPVLLLSSNANPTPVGQAITFTFQVNSATATGQVNFFDAGIPLNTVPVNVVNGVATFTTNALPAGLRAITAVYSGDGGNAGGTATLGPVQVVATPLQIQLSSSASPSSTGQIVTFDFVATRQAGDPVPGGMVTFFDGATQLAAVNLTTPAGGLTSFASFSLSNLTFGTHFITARYAAGAGSAYADTTVQLRPQQAVTNPLTVQLRSSANTSLVNQSVTFTFTATRQVAANPAPTGTVTFFDNGVAMPGAIAIPLTGGVASFTTSALTQGSHTITAAYTGDTFYEGQTATVAPTQMVVATLPTPNKTVTAAQDGFLEVSGVISGSPGDGIIKDGGGELRLSGANTYSGTTTVARGTLQLTGSNTLPDGTVVALAPGTTLDLNGQSDAVASLSGSGTLVLGAGALIIGGDNSSSVFSGTITGTAGGGVGKVGTGTLTLDGPASLGYAGTTIIVGGTVFVNTDLRNAPVEVRPGATLGGTGTVGSVTVTSGGTLSPGLSPALLSINGDLTFYSSTFVVEANGTTLGSGYDSVAVSGIATLNNSATLVFSPTFSPNVGATFTILTATGGVTGTFSGLADLATFTIGTRTYQIDYTANSVLVRVLALASTATIQSNTNPSLPGQAVTYTVTIAPAAAGDAVPAGTVEFFVNGVSIGTQALAATGTLNQAAASFLTTFANAGSYTVTATFTPTPSTYEARTQTDLRLIQSVTVVSTTTLQALNGPSVFGDTVGFVARVARQTGLAVPTGTITFINSTTGEVLGVVALDATGAASLSTSTIRAGTSIISAVYSGDTFYRSGSGTASQIVDRQARLVVGTDAGPVATVQVFDPRTGALLRVLTPFDGYTLGVKVATGDVNNDGISDIIVSAGAGAPGGHVKVYSGSDYSELASFFTFIGYTGGVNVAAGDVNGDGFADIVVGTAIANDHVKAFSGRNPADTLLSFFAYSTSGGNPVGVTVGAGDVNGDGLADVITGSATFAGHVKAFSGQNNGQLLGSYFAYGAGYLGGIYVAAGDLNGDGRAEIITGATNAPHVKALDALTGAELQSFIAYPGATFGVRVGAIDRDGDGLADILTGAGGSAPHVKVFDGQTLDLLDSFLAVPVNMPPSPGIFVGGSTK</sequence>
<keyword evidence="1" id="KW-0732">Signal</keyword>
<evidence type="ECO:0000259" key="2">
    <source>
        <dbReference type="Pfam" id="PF16640"/>
    </source>
</evidence>
<dbReference type="InterPro" id="IPR032109">
    <property type="entry name" value="Big_3_5"/>
</dbReference>
<feature type="domain" description="Bacterial Ig-like" evidence="2">
    <location>
        <begin position="1107"/>
        <end position="1188"/>
    </location>
</feature>
<evidence type="ECO:0000256" key="1">
    <source>
        <dbReference type="ARBA" id="ARBA00022729"/>
    </source>
</evidence>
<evidence type="ECO:0000313" key="3">
    <source>
        <dbReference type="EMBL" id="MBP3958590.1"/>
    </source>
</evidence>
<dbReference type="InterPro" id="IPR013517">
    <property type="entry name" value="FG-GAP"/>
</dbReference>
<dbReference type="RefSeq" id="WP_210658713.1">
    <property type="nucleotide sequence ID" value="NZ_JAGKQQ010000001.1"/>
</dbReference>
<dbReference type="InterPro" id="IPR028994">
    <property type="entry name" value="Integrin_alpha_N"/>
</dbReference>
<dbReference type="InterPro" id="IPR013425">
    <property type="entry name" value="Autotrns_rpt"/>
</dbReference>
<dbReference type="Proteomes" id="UP000676565">
    <property type="component" value="Unassembled WGS sequence"/>
</dbReference>
<accession>A0ABS5BY44</accession>
<dbReference type="InterPro" id="IPR013783">
    <property type="entry name" value="Ig-like_fold"/>
</dbReference>
<evidence type="ECO:0000313" key="4">
    <source>
        <dbReference type="Proteomes" id="UP000676565"/>
    </source>
</evidence>
<protein>
    <submittedName>
        <fullName evidence="3">Ig-like domain repeat protein</fullName>
    </submittedName>
</protein>
<dbReference type="SUPFAM" id="SSF69318">
    <property type="entry name" value="Integrin alpha N-terminal domain"/>
    <property type="match status" value="1"/>
</dbReference>
<feature type="domain" description="Bacterial Ig-like" evidence="2">
    <location>
        <begin position="1008"/>
        <end position="1092"/>
    </location>
</feature>
<dbReference type="Pfam" id="PF16640">
    <property type="entry name" value="Big_3_5"/>
    <property type="match status" value="7"/>
</dbReference>
<feature type="domain" description="Bacterial Ig-like" evidence="2">
    <location>
        <begin position="1916"/>
        <end position="1999"/>
    </location>
</feature>
<reference evidence="3 4" key="1">
    <citation type="submission" date="2021-04" db="EMBL/GenBank/DDBJ databases">
        <authorList>
            <person name="Ivanova A."/>
        </authorList>
    </citation>
    <scope>NUCLEOTIDE SEQUENCE [LARGE SCALE GENOMIC DNA]</scope>
    <source>
        <strain evidence="3 4">G18</strain>
    </source>
</reference>
<dbReference type="NCBIfam" id="TIGR02601">
    <property type="entry name" value="autotrns_rpt"/>
    <property type="match status" value="4"/>
</dbReference>
<feature type="domain" description="Bacterial Ig-like" evidence="2">
    <location>
        <begin position="910"/>
        <end position="991"/>
    </location>
</feature>
<dbReference type="SUPFAM" id="SSF51126">
    <property type="entry name" value="Pectin lyase-like"/>
    <property type="match status" value="2"/>
</dbReference>
<feature type="domain" description="Bacterial Ig-like" evidence="2">
    <location>
        <begin position="1300"/>
        <end position="1384"/>
    </location>
</feature>
<dbReference type="InterPro" id="IPR011050">
    <property type="entry name" value="Pectin_lyase_fold/virulence"/>
</dbReference>
<organism evidence="3 4">
    <name type="scientific">Gemmata palustris</name>
    <dbReference type="NCBI Taxonomy" id="2822762"/>
    <lineage>
        <taxon>Bacteria</taxon>
        <taxon>Pseudomonadati</taxon>
        <taxon>Planctomycetota</taxon>
        <taxon>Planctomycetia</taxon>
        <taxon>Gemmatales</taxon>
        <taxon>Gemmataceae</taxon>
        <taxon>Gemmata</taxon>
    </lineage>
</organism>
<feature type="domain" description="Bacterial Ig-like" evidence="2">
    <location>
        <begin position="1405"/>
        <end position="1490"/>
    </location>
</feature>
<dbReference type="EMBL" id="JAGKQQ010000001">
    <property type="protein sequence ID" value="MBP3958590.1"/>
    <property type="molecule type" value="Genomic_DNA"/>
</dbReference>
<dbReference type="Gene3D" id="2.130.10.130">
    <property type="entry name" value="Integrin alpha, N-terminal"/>
    <property type="match status" value="2"/>
</dbReference>
<dbReference type="Pfam" id="PF12951">
    <property type="entry name" value="PATR"/>
    <property type="match status" value="6"/>
</dbReference>
<keyword evidence="4" id="KW-1185">Reference proteome</keyword>